<organism evidence="14 15">
    <name type="scientific">Thauera linaloolentis (strain DSM 12138 / JCM 21573 / CCUG 41526 / CIP 105981 / IAM 15112 / NBRC 102519 / 47Lol)</name>
    <dbReference type="NCBI Taxonomy" id="1123367"/>
    <lineage>
        <taxon>Bacteria</taxon>
        <taxon>Pseudomonadati</taxon>
        <taxon>Pseudomonadota</taxon>
        <taxon>Betaproteobacteria</taxon>
        <taxon>Rhodocyclales</taxon>
        <taxon>Zoogloeaceae</taxon>
        <taxon>Thauera</taxon>
    </lineage>
</organism>
<accession>N6YX97</accession>
<keyword evidence="4 10" id="KW-1134">Transmembrane beta strand</keyword>
<keyword evidence="8 14" id="KW-0675">Receptor</keyword>
<comment type="caution">
    <text evidence="14">The sequence shown here is derived from an EMBL/GenBank/DDBJ whole genome shotgun (WGS) entry which is preliminary data.</text>
</comment>
<evidence type="ECO:0000313" key="15">
    <source>
        <dbReference type="Proteomes" id="UP000013232"/>
    </source>
</evidence>
<evidence type="ECO:0000256" key="9">
    <source>
        <dbReference type="ARBA" id="ARBA00023237"/>
    </source>
</evidence>
<evidence type="ECO:0000256" key="6">
    <source>
        <dbReference type="ARBA" id="ARBA00023077"/>
    </source>
</evidence>
<dbReference type="InterPro" id="IPR000531">
    <property type="entry name" value="Beta-barrel_TonB"/>
</dbReference>
<dbReference type="AlphaFoldDB" id="N6YX97"/>
<keyword evidence="15" id="KW-1185">Reference proteome</keyword>
<dbReference type="CDD" id="cd01347">
    <property type="entry name" value="ligand_gated_channel"/>
    <property type="match status" value="1"/>
</dbReference>
<dbReference type="PANTHER" id="PTHR30069:SF39">
    <property type="entry name" value="BLL6183 PROTEIN"/>
    <property type="match status" value="1"/>
</dbReference>
<feature type="domain" description="TonB-dependent receptor-like beta-barrel" evidence="12">
    <location>
        <begin position="242"/>
        <end position="673"/>
    </location>
</feature>
<evidence type="ECO:0000256" key="2">
    <source>
        <dbReference type="ARBA" id="ARBA00009810"/>
    </source>
</evidence>
<protein>
    <submittedName>
        <fullName evidence="14">Putative TonB-dependent receptor protein</fullName>
    </submittedName>
</protein>
<evidence type="ECO:0000256" key="10">
    <source>
        <dbReference type="PROSITE-ProRule" id="PRU01360"/>
    </source>
</evidence>
<evidence type="ECO:0000259" key="13">
    <source>
        <dbReference type="Pfam" id="PF07715"/>
    </source>
</evidence>
<dbReference type="STRING" id="1123367.GCA_000621305_01763"/>
<evidence type="ECO:0000256" key="4">
    <source>
        <dbReference type="ARBA" id="ARBA00022452"/>
    </source>
</evidence>
<dbReference type="Proteomes" id="UP000013232">
    <property type="component" value="Unassembled WGS sequence"/>
</dbReference>
<dbReference type="eggNOG" id="COG4771">
    <property type="taxonomic scope" value="Bacteria"/>
</dbReference>
<evidence type="ECO:0000256" key="5">
    <source>
        <dbReference type="ARBA" id="ARBA00022692"/>
    </source>
</evidence>
<comment type="similarity">
    <text evidence="2 10 11">Belongs to the TonB-dependent receptor family.</text>
</comment>
<dbReference type="InterPro" id="IPR037066">
    <property type="entry name" value="Plug_dom_sf"/>
</dbReference>
<keyword evidence="9 10" id="KW-0998">Cell outer membrane</keyword>
<dbReference type="InterPro" id="IPR036942">
    <property type="entry name" value="Beta-barrel_TonB_sf"/>
</dbReference>
<evidence type="ECO:0000256" key="7">
    <source>
        <dbReference type="ARBA" id="ARBA00023136"/>
    </source>
</evidence>
<dbReference type="PANTHER" id="PTHR30069">
    <property type="entry name" value="TONB-DEPENDENT OUTER MEMBRANE RECEPTOR"/>
    <property type="match status" value="1"/>
</dbReference>
<dbReference type="GO" id="GO:0015344">
    <property type="term" value="F:siderophore uptake transmembrane transporter activity"/>
    <property type="evidence" value="ECO:0007669"/>
    <property type="project" value="TreeGrafter"/>
</dbReference>
<feature type="domain" description="TonB-dependent receptor plug" evidence="13">
    <location>
        <begin position="28"/>
        <end position="135"/>
    </location>
</feature>
<dbReference type="InterPro" id="IPR039426">
    <property type="entry name" value="TonB-dep_rcpt-like"/>
</dbReference>
<comment type="subcellular location">
    <subcellularLocation>
        <location evidence="1 10">Cell outer membrane</location>
        <topology evidence="1 10">Multi-pass membrane protein</topology>
    </subcellularLocation>
</comment>
<name>N6YX97_THAL4</name>
<keyword evidence="7 10" id="KW-0472">Membrane</keyword>
<evidence type="ECO:0000256" key="3">
    <source>
        <dbReference type="ARBA" id="ARBA00022448"/>
    </source>
</evidence>
<keyword evidence="6 11" id="KW-0798">TonB box</keyword>
<dbReference type="SUPFAM" id="SSF56935">
    <property type="entry name" value="Porins"/>
    <property type="match status" value="1"/>
</dbReference>
<keyword evidence="5 10" id="KW-0812">Transmembrane</keyword>
<dbReference type="Gene3D" id="2.170.130.10">
    <property type="entry name" value="TonB-dependent receptor, plug domain"/>
    <property type="match status" value="1"/>
</dbReference>
<dbReference type="EMBL" id="AMXE01000102">
    <property type="protein sequence ID" value="ENO84564.1"/>
    <property type="molecule type" value="Genomic_DNA"/>
</dbReference>
<dbReference type="InterPro" id="IPR012910">
    <property type="entry name" value="Plug_dom"/>
</dbReference>
<evidence type="ECO:0000313" key="14">
    <source>
        <dbReference type="EMBL" id="ENO84564.1"/>
    </source>
</evidence>
<proteinExistence type="inferred from homology"/>
<evidence type="ECO:0000256" key="1">
    <source>
        <dbReference type="ARBA" id="ARBA00004571"/>
    </source>
</evidence>
<evidence type="ECO:0000256" key="11">
    <source>
        <dbReference type="RuleBase" id="RU003357"/>
    </source>
</evidence>
<evidence type="ECO:0000259" key="12">
    <source>
        <dbReference type="Pfam" id="PF00593"/>
    </source>
</evidence>
<dbReference type="Gene3D" id="2.40.170.20">
    <property type="entry name" value="TonB-dependent receptor, beta-barrel domain"/>
    <property type="match status" value="1"/>
</dbReference>
<keyword evidence="3 10" id="KW-0813">Transport</keyword>
<sequence length="707" mass="79305">MLRLLPLSLEELIRTPIITASRRIERRDDTPAHVLVITREQIQARRYRNLGELLSDLPGVDFMPGSRSSIFNNFSVQGFNSNNKLLIMLDGVRIDDPAGGKIAVAHNFSLFMARQVEVVYGPAAALYGADAVAGVVNIITDGQDQPSGGWVSVGGGRFDSREAQFLVRTQPAAARITVGGHVQRSDRAPLDRYYPDDYPLADAKDFDGRLVTPAGSRRRYVDGIESHSLFARADITEHLTLGYYRNGFGQPTSTGDRTDIALYDRDARWETTAETLYARTKFSLGQDMDASLLVDYARQELDPESNYLNIYTGFRERGYTYAKTTRRGIEQSLHWRASERHDVQIGVGYQDYEAILTPNLPRPYRRSLGAHGQGLTYANTDLPIHIPSATYHNVFGYAQWQAGWTPQFTTMIGVRHDRHSGYGSSLNPRLGAVWRPLEQHVFKLAYGEAFRAPSPDESLSAYGAFSGAKDEAGRYLGEGFRAPNERLEAEHARTLSLTWDWRPRPSLNLVAHLYRSHMKNLITTLDEAVPTQYIPGAVLSGTTAKGNAGEEHHTGLDLIGQWQFQAAGAWRGEVWGSLSLIRGDIQEGRDARDWDLPYVATHKLKLGSTWRYGETLTITPRLTWVGDTTTGRKDPARPGRRLETDAYWVASLHVGWHRLLGGRATLWLDVDNLFDRRYHVAHGAASGTLVDMPQQPRSWMATLEYRF</sequence>
<dbReference type="Pfam" id="PF07715">
    <property type="entry name" value="Plug"/>
    <property type="match status" value="1"/>
</dbReference>
<reference evidence="14 15" key="1">
    <citation type="submission" date="2012-09" db="EMBL/GenBank/DDBJ databases">
        <title>Draft Genome Sequences of 6 Strains from Genus Thauera.</title>
        <authorList>
            <person name="Liu B."/>
            <person name="Shapleigh J.P."/>
            <person name="Frostegard A.H."/>
        </authorList>
    </citation>
    <scope>NUCLEOTIDE SEQUENCE [LARGE SCALE GENOMIC DNA]</scope>
    <source>
        <strain evidence="15">47Lol / DSM 12138</strain>
    </source>
</reference>
<evidence type="ECO:0000256" key="8">
    <source>
        <dbReference type="ARBA" id="ARBA00023170"/>
    </source>
</evidence>
<dbReference type="GO" id="GO:0044718">
    <property type="term" value="P:siderophore transmembrane transport"/>
    <property type="evidence" value="ECO:0007669"/>
    <property type="project" value="TreeGrafter"/>
</dbReference>
<gene>
    <name evidence="14" type="ORF">C666_17100</name>
</gene>
<dbReference type="GO" id="GO:0009279">
    <property type="term" value="C:cell outer membrane"/>
    <property type="evidence" value="ECO:0007669"/>
    <property type="project" value="UniProtKB-SubCell"/>
</dbReference>
<dbReference type="Pfam" id="PF00593">
    <property type="entry name" value="TonB_dep_Rec_b-barrel"/>
    <property type="match status" value="1"/>
</dbReference>
<dbReference type="PROSITE" id="PS52016">
    <property type="entry name" value="TONB_DEPENDENT_REC_3"/>
    <property type="match status" value="1"/>
</dbReference>